<accession>A0A2H3JHV7</accession>
<dbReference type="Proteomes" id="UP000218811">
    <property type="component" value="Unassembled WGS sequence"/>
</dbReference>
<proteinExistence type="predicted"/>
<keyword evidence="2" id="KW-1185">Reference proteome</keyword>
<protein>
    <recommendedName>
        <fullName evidence="3">PPPDE domain-containing protein</fullName>
    </recommendedName>
</protein>
<gene>
    <name evidence="1" type="ORF">WOLCODRAFT_156986</name>
</gene>
<dbReference type="AlphaFoldDB" id="A0A2H3JHV7"/>
<evidence type="ECO:0000313" key="1">
    <source>
        <dbReference type="EMBL" id="PCH36274.1"/>
    </source>
</evidence>
<evidence type="ECO:0000313" key="2">
    <source>
        <dbReference type="Proteomes" id="UP000218811"/>
    </source>
</evidence>
<dbReference type="OMA" id="ICIRTRI"/>
<reference evidence="1 2" key="1">
    <citation type="journal article" date="2012" name="Science">
        <title>The Paleozoic origin of enzymatic lignin decomposition reconstructed from 31 fungal genomes.</title>
        <authorList>
            <person name="Floudas D."/>
            <person name="Binder M."/>
            <person name="Riley R."/>
            <person name="Barry K."/>
            <person name="Blanchette R.A."/>
            <person name="Henrissat B."/>
            <person name="Martinez A.T."/>
            <person name="Otillar R."/>
            <person name="Spatafora J.W."/>
            <person name="Yadav J.S."/>
            <person name="Aerts A."/>
            <person name="Benoit I."/>
            <person name="Boyd A."/>
            <person name="Carlson A."/>
            <person name="Copeland A."/>
            <person name="Coutinho P.M."/>
            <person name="de Vries R.P."/>
            <person name="Ferreira P."/>
            <person name="Findley K."/>
            <person name="Foster B."/>
            <person name="Gaskell J."/>
            <person name="Glotzer D."/>
            <person name="Gorecki P."/>
            <person name="Heitman J."/>
            <person name="Hesse C."/>
            <person name="Hori C."/>
            <person name="Igarashi K."/>
            <person name="Jurgens J.A."/>
            <person name="Kallen N."/>
            <person name="Kersten P."/>
            <person name="Kohler A."/>
            <person name="Kuees U."/>
            <person name="Kumar T.K.A."/>
            <person name="Kuo A."/>
            <person name="LaButti K."/>
            <person name="Larrondo L.F."/>
            <person name="Lindquist E."/>
            <person name="Ling A."/>
            <person name="Lombard V."/>
            <person name="Lucas S."/>
            <person name="Lundell T."/>
            <person name="Martin R."/>
            <person name="McLaughlin D.J."/>
            <person name="Morgenstern I."/>
            <person name="Morin E."/>
            <person name="Murat C."/>
            <person name="Nagy L.G."/>
            <person name="Nolan M."/>
            <person name="Ohm R.A."/>
            <person name="Patyshakuliyeva A."/>
            <person name="Rokas A."/>
            <person name="Ruiz-Duenas F.J."/>
            <person name="Sabat G."/>
            <person name="Salamov A."/>
            <person name="Samejima M."/>
            <person name="Schmutz J."/>
            <person name="Slot J.C."/>
            <person name="St John F."/>
            <person name="Stenlid J."/>
            <person name="Sun H."/>
            <person name="Sun S."/>
            <person name="Syed K."/>
            <person name="Tsang A."/>
            <person name="Wiebenga A."/>
            <person name="Young D."/>
            <person name="Pisabarro A."/>
            <person name="Eastwood D.C."/>
            <person name="Martin F."/>
            <person name="Cullen D."/>
            <person name="Grigoriev I.V."/>
            <person name="Hibbett D.S."/>
        </authorList>
    </citation>
    <scope>NUCLEOTIDE SEQUENCE [LARGE SCALE GENOMIC DNA]</scope>
    <source>
        <strain evidence="1 2">MD-104</strain>
    </source>
</reference>
<evidence type="ECO:0008006" key="3">
    <source>
        <dbReference type="Google" id="ProtNLM"/>
    </source>
</evidence>
<sequence length="152" mass="17257">MSRAYHVYVAQYERCVSPHHWEICIRTRIETNAAGKMTESYGSIFHVQGHTNAWGFQRLDNVHWSNDSYRGKLQIGFAKANEIDAMEKVMRAVPCPNAENANDSWNCQNWVFEAIGDLQRAGFEIKCPPSFTALVNEMENARVAWDAGATSD</sequence>
<dbReference type="OrthoDB" id="37659at2759"/>
<name>A0A2H3JHV7_WOLCO</name>
<dbReference type="Pfam" id="PF20174">
    <property type="entry name" value="DUF6540"/>
    <property type="match status" value="1"/>
</dbReference>
<organism evidence="1 2">
    <name type="scientific">Wolfiporia cocos (strain MD-104)</name>
    <name type="common">Brown rot fungus</name>
    <dbReference type="NCBI Taxonomy" id="742152"/>
    <lineage>
        <taxon>Eukaryota</taxon>
        <taxon>Fungi</taxon>
        <taxon>Dikarya</taxon>
        <taxon>Basidiomycota</taxon>
        <taxon>Agaricomycotina</taxon>
        <taxon>Agaricomycetes</taxon>
        <taxon>Polyporales</taxon>
        <taxon>Phaeolaceae</taxon>
        <taxon>Wolfiporia</taxon>
    </lineage>
</organism>
<dbReference type="EMBL" id="KB467876">
    <property type="protein sequence ID" value="PCH36274.1"/>
    <property type="molecule type" value="Genomic_DNA"/>
</dbReference>
<dbReference type="InterPro" id="IPR046670">
    <property type="entry name" value="DUF6540"/>
</dbReference>